<keyword evidence="8" id="KW-0418">Kinase</keyword>
<comment type="catalytic activity">
    <reaction evidence="13">
        <text>L-seryl-[protein] + ATP = O-phospho-L-seryl-[protein] + ADP + H(+)</text>
        <dbReference type="Rhea" id="RHEA:17989"/>
        <dbReference type="Rhea" id="RHEA-COMP:9863"/>
        <dbReference type="Rhea" id="RHEA-COMP:11604"/>
        <dbReference type="ChEBI" id="CHEBI:15378"/>
        <dbReference type="ChEBI" id="CHEBI:29999"/>
        <dbReference type="ChEBI" id="CHEBI:30616"/>
        <dbReference type="ChEBI" id="CHEBI:83421"/>
        <dbReference type="ChEBI" id="CHEBI:456216"/>
        <dbReference type="EC" id="2.7.11.1"/>
    </reaction>
</comment>
<evidence type="ECO:0000256" key="8">
    <source>
        <dbReference type="ARBA" id="ARBA00022777"/>
    </source>
</evidence>
<dbReference type="SMART" id="SM00220">
    <property type="entry name" value="S_TKc"/>
    <property type="match status" value="1"/>
</dbReference>
<dbReference type="EMBL" id="KB299138">
    <property type="protein sequence ID" value="ELU08314.1"/>
    <property type="molecule type" value="Genomic_DNA"/>
</dbReference>
<evidence type="ECO:0000256" key="7">
    <source>
        <dbReference type="ARBA" id="ARBA00022763"/>
    </source>
</evidence>
<evidence type="ECO:0000256" key="16">
    <source>
        <dbReference type="SAM" id="MobiDB-lite"/>
    </source>
</evidence>
<keyword evidence="4 15" id="KW-0723">Serine/threonine-protein kinase</keyword>
<keyword evidence="6 14" id="KW-0547">Nucleotide-binding</keyword>
<evidence type="ECO:0000256" key="15">
    <source>
        <dbReference type="RuleBase" id="RU000304"/>
    </source>
</evidence>
<dbReference type="Gene3D" id="1.10.510.10">
    <property type="entry name" value="Transferase(Phosphotransferase) domain 1"/>
    <property type="match status" value="1"/>
</dbReference>
<dbReference type="CDD" id="cd14069">
    <property type="entry name" value="STKc_Chk1"/>
    <property type="match status" value="1"/>
</dbReference>
<evidence type="ECO:0000256" key="3">
    <source>
        <dbReference type="ARBA" id="ARBA00012513"/>
    </source>
</evidence>
<dbReference type="GO" id="GO:0005737">
    <property type="term" value="C:cytoplasm"/>
    <property type="evidence" value="ECO:0007669"/>
    <property type="project" value="TreeGrafter"/>
</dbReference>
<reference evidence="18 20" key="2">
    <citation type="journal article" date="2013" name="Nature">
        <title>Insights into bilaterian evolution from three spiralian genomes.</title>
        <authorList>
            <person name="Simakov O."/>
            <person name="Marletaz F."/>
            <person name="Cho S.J."/>
            <person name="Edsinger-Gonzales E."/>
            <person name="Havlak P."/>
            <person name="Hellsten U."/>
            <person name="Kuo D.H."/>
            <person name="Larsson T."/>
            <person name="Lv J."/>
            <person name="Arendt D."/>
            <person name="Savage R."/>
            <person name="Osoegawa K."/>
            <person name="de Jong P."/>
            <person name="Grimwood J."/>
            <person name="Chapman J.A."/>
            <person name="Shapiro H."/>
            <person name="Aerts A."/>
            <person name="Otillar R.P."/>
            <person name="Terry A.Y."/>
            <person name="Boore J.L."/>
            <person name="Grigoriev I.V."/>
            <person name="Lindberg D.R."/>
            <person name="Seaver E.C."/>
            <person name="Weisblat D.A."/>
            <person name="Putnam N.H."/>
            <person name="Rokhsar D.S."/>
        </authorList>
    </citation>
    <scope>NUCLEOTIDE SEQUENCE</scope>
    <source>
        <strain evidence="18 20">I ESC-2004</strain>
    </source>
</reference>
<dbReference type="Proteomes" id="UP000014760">
    <property type="component" value="Unassembled WGS sequence"/>
</dbReference>
<comment type="similarity">
    <text evidence="2">Belongs to the protein kinase superfamily. CAMK Ser/Thr protein kinase family. NIM1 subfamily.</text>
</comment>
<feature type="compositionally biased region" description="Polar residues" evidence="16">
    <location>
        <begin position="277"/>
        <end position="288"/>
    </location>
</feature>
<dbReference type="Gene3D" id="3.30.200.20">
    <property type="entry name" value="Phosphorylase Kinase, domain 1"/>
    <property type="match status" value="1"/>
</dbReference>
<dbReference type="PANTHER" id="PTHR24346">
    <property type="entry name" value="MAP/MICROTUBULE AFFINITY-REGULATING KINASE"/>
    <property type="match status" value="1"/>
</dbReference>
<dbReference type="EnsemblMetazoa" id="CapteT106564">
    <property type="protein sequence ID" value="CapteP106564"/>
    <property type="gene ID" value="CapteG106564"/>
</dbReference>
<dbReference type="GO" id="GO:0000077">
    <property type="term" value="P:DNA damage checkpoint signaling"/>
    <property type="evidence" value="ECO:0007669"/>
    <property type="project" value="InterPro"/>
</dbReference>
<dbReference type="PROSITE" id="PS00107">
    <property type="entry name" value="PROTEIN_KINASE_ATP"/>
    <property type="match status" value="1"/>
</dbReference>
<evidence type="ECO:0000256" key="2">
    <source>
        <dbReference type="ARBA" id="ARBA00010791"/>
    </source>
</evidence>
<sequence length="468" mass="52310">MTTTPFVDGWDLVQTLGEGAYGEVKLAVNTETQEAVAVKILDLTSSPVVANNARKEICVHKMLKHKNIIQFYGSRKTEIRQYIFLEYASGGELFDRIEPDKGMPPPGAQRFFRQLIDGVDYLHTKGIVHRDLKPENLLLDDEDNLRISDFGLATCFRHQGRERTLETCCGTAPYVAPEVISKKPYRAQPMDLWSCGIILVALLAGELPWDQPSDDCREFVNWKENRVTLNPWNKIESLVALSIIRKILVETPTKRATIEDIKNHQWFTKNFAHGKTSVRSPESASFKRQCTGLDPSPSSKDRKFSSSQPDPDVGTVSSRDGGTPSPAAANARDSISFSQPVHLDHLLLGSQVAGTPGASQTPMQRLVRRMTRFFVTTDAADTAGFLVEKCSRAGYSLKKNAPGMFTIGTTDRRKMTLTFKACLIAMNENILLDFRLSKGDGIEFKKHFIRIREMMSTIVNKKPVALTV</sequence>
<evidence type="ECO:0000256" key="13">
    <source>
        <dbReference type="ARBA" id="ARBA00048679"/>
    </source>
</evidence>
<dbReference type="FunCoup" id="R7UP63">
    <property type="interactions" value="1452"/>
</dbReference>
<keyword evidence="10" id="KW-0539">Nucleus</keyword>
<dbReference type="PROSITE" id="PS50011">
    <property type="entry name" value="PROTEIN_KINASE_DOM"/>
    <property type="match status" value="1"/>
</dbReference>
<feature type="binding site" evidence="14">
    <location>
        <position position="39"/>
    </location>
    <ligand>
        <name>ATP</name>
        <dbReference type="ChEBI" id="CHEBI:30616"/>
    </ligand>
</feature>
<dbReference type="AlphaFoldDB" id="R7UP63"/>
<dbReference type="PANTHER" id="PTHR24346:SF107">
    <property type="entry name" value="SERINE_THREONINE-PROTEIN KINASE CHK1"/>
    <property type="match status" value="1"/>
</dbReference>
<evidence type="ECO:0000256" key="11">
    <source>
        <dbReference type="ARBA" id="ARBA00023306"/>
    </source>
</evidence>
<dbReference type="InterPro" id="IPR017441">
    <property type="entry name" value="Protein_kinase_ATP_BS"/>
</dbReference>
<keyword evidence="11" id="KW-0131">Cell cycle</keyword>
<dbReference type="GO" id="GO:0005634">
    <property type="term" value="C:nucleus"/>
    <property type="evidence" value="ECO:0007669"/>
    <property type="project" value="UniProtKB-SubCell"/>
</dbReference>
<dbReference type="GO" id="GO:0005524">
    <property type="term" value="F:ATP binding"/>
    <property type="evidence" value="ECO:0007669"/>
    <property type="project" value="UniProtKB-UniRule"/>
</dbReference>
<dbReference type="PROSITE" id="PS00108">
    <property type="entry name" value="PROTEIN_KINASE_ST"/>
    <property type="match status" value="1"/>
</dbReference>
<dbReference type="GO" id="GO:0004674">
    <property type="term" value="F:protein serine/threonine kinase activity"/>
    <property type="evidence" value="ECO:0007669"/>
    <property type="project" value="UniProtKB-KW"/>
</dbReference>
<evidence type="ECO:0000259" key="17">
    <source>
        <dbReference type="PROSITE" id="PS50011"/>
    </source>
</evidence>
<dbReference type="Pfam" id="PF00069">
    <property type="entry name" value="Pkinase"/>
    <property type="match status" value="1"/>
</dbReference>
<dbReference type="InterPro" id="IPR011009">
    <property type="entry name" value="Kinase-like_dom_sf"/>
</dbReference>
<dbReference type="FunFam" id="3.30.200.20:FF:000229">
    <property type="entry name" value="Serine/threonine-protein kinase Chk1"/>
    <property type="match status" value="1"/>
</dbReference>
<dbReference type="OrthoDB" id="539158at2759"/>
<dbReference type="InterPro" id="IPR008271">
    <property type="entry name" value="Ser/Thr_kinase_AS"/>
</dbReference>
<keyword evidence="9 14" id="KW-0067">ATP-binding</keyword>
<evidence type="ECO:0000256" key="12">
    <source>
        <dbReference type="ARBA" id="ARBA00047899"/>
    </source>
</evidence>
<dbReference type="InterPro" id="IPR000719">
    <property type="entry name" value="Prot_kinase_dom"/>
</dbReference>
<keyword evidence="7" id="KW-0227">DNA damage</keyword>
<feature type="region of interest" description="Disordered" evidence="16">
    <location>
        <begin position="277"/>
        <end position="330"/>
    </location>
</feature>
<evidence type="ECO:0000256" key="1">
    <source>
        <dbReference type="ARBA" id="ARBA00004123"/>
    </source>
</evidence>
<keyword evidence="20" id="KW-1185">Reference proteome</keyword>
<organism evidence="18">
    <name type="scientific">Capitella teleta</name>
    <name type="common">Polychaete worm</name>
    <dbReference type="NCBI Taxonomy" id="283909"/>
    <lineage>
        <taxon>Eukaryota</taxon>
        <taxon>Metazoa</taxon>
        <taxon>Spiralia</taxon>
        <taxon>Lophotrochozoa</taxon>
        <taxon>Annelida</taxon>
        <taxon>Polychaeta</taxon>
        <taxon>Sedentaria</taxon>
        <taxon>Scolecida</taxon>
        <taxon>Capitellidae</taxon>
        <taxon>Capitella</taxon>
    </lineage>
</organism>
<dbReference type="STRING" id="283909.R7UP63"/>
<evidence type="ECO:0000256" key="5">
    <source>
        <dbReference type="ARBA" id="ARBA00022679"/>
    </source>
</evidence>
<reference evidence="20" key="1">
    <citation type="submission" date="2012-12" db="EMBL/GenBank/DDBJ databases">
        <authorList>
            <person name="Hellsten U."/>
            <person name="Grimwood J."/>
            <person name="Chapman J.A."/>
            <person name="Shapiro H."/>
            <person name="Aerts A."/>
            <person name="Otillar R.P."/>
            <person name="Terry A.Y."/>
            <person name="Boore J.L."/>
            <person name="Simakov O."/>
            <person name="Marletaz F."/>
            <person name="Cho S.-J."/>
            <person name="Edsinger-Gonzales E."/>
            <person name="Havlak P."/>
            <person name="Kuo D.-H."/>
            <person name="Larsson T."/>
            <person name="Lv J."/>
            <person name="Arendt D."/>
            <person name="Savage R."/>
            <person name="Osoegawa K."/>
            <person name="de Jong P."/>
            <person name="Lindberg D.R."/>
            <person name="Seaver E.C."/>
            <person name="Weisblat D.A."/>
            <person name="Putnam N.H."/>
            <person name="Grigoriev I.V."/>
            <person name="Rokhsar D.S."/>
        </authorList>
    </citation>
    <scope>NUCLEOTIDE SEQUENCE</scope>
    <source>
        <strain evidence="20">I ESC-2004</strain>
    </source>
</reference>
<evidence type="ECO:0000313" key="19">
    <source>
        <dbReference type="EnsemblMetazoa" id="CapteP106564"/>
    </source>
</evidence>
<comment type="subcellular location">
    <subcellularLocation>
        <location evidence="1">Nucleus</location>
    </subcellularLocation>
</comment>
<feature type="domain" description="Protein kinase" evidence="17">
    <location>
        <begin position="10"/>
        <end position="267"/>
    </location>
</feature>
<keyword evidence="5" id="KW-0808">Transferase</keyword>
<proteinExistence type="inferred from homology"/>
<dbReference type="EMBL" id="AMQN01006786">
    <property type="status" value="NOT_ANNOTATED_CDS"/>
    <property type="molecule type" value="Genomic_DNA"/>
</dbReference>
<reference evidence="19" key="3">
    <citation type="submission" date="2015-06" db="UniProtKB">
        <authorList>
            <consortium name="EnsemblMetazoa"/>
        </authorList>
    </citation>
    <scope>IDENTIFICATION</scope>
</reference>
<gene>
    <name evidence="18" type="ORF">CAPTEDRAFT_106564</name>
</gene>
<dbReference type="FunFam" id="1.10.510.10:FF:000301">
    <property type="entry name" value="Serine/threonine-protein kinase Chk1"/>
    <property type="match status" value="1"/>
</dbReference>
<dbReference type="Gene3D" id="3.30.310.80">
    <property type="entry name" value="Kinase associated domain 1, KA1"/>
    <property type="match status" value="1"/>
</dbReference>
<evidence type="ECO:0000256" key="6">
    <source>
        <dbReference type="ARBA" id="ARBA00022741"/>
    </source>
</evidence>
<dbReference type="EC" id="2.7.11.1" evidence="3"/>
<name>R7UP63_CAPTE</name>
<evidence type="ECO:0000256" key="14">
    <source>
        <dbReference type="PROSITE-ProRule" id="PRU10141"/>
    </source>
</evidence>
<evidence type="ECO:0000256" key="10">
    <source>
        <dbReference type="ARBA" id="ARBA00023242"/>
    </source>
</evidence>
<dbReference type="InterPro" id="IPR034670">
    <property type="entry name" value="Chk1_catalytic_dom"/>
</dbReference>
<protein>
    <recommendedName>
        <fullName evidence="3">non-specific serine/threonine protein kinase</fullName>
        <ecNumber evidence="3">2.7.11.1</ecNumber>
    </recommendedName>
</protein>
<evidence type="ECO:0000256" key="4">
    <source>
        <dbReference type="ARBA" id="ARBA00022527"/>
    </source>
</evidence>
<dbReference type="OMA" id="GYTCKVG"/>
<evidence type="ECO:0000256" key="9">
    <source>
        <dbReference type="ARBA" id="ARBA00022840"/>
    </source>
</evidence>
<dbReference type="SUPFAM" id="SSF56112">
    <property type="entry name" value="Protein kinase-like (PK-like)"/>
    <property type="match status" value="1"/>
</dbReference>
<accession>R7UP63</accession>
<evidence type="ECO:0000313" key="20">
    <source>
        <dbReference type="Proteomes" id="UP000014760"/>
    </source>
</evidence>
<comment type="catalytic activity">
    <reaction evidence="12">
        <text>L-threonyl-[protein] + ATP = O-phospho-L-threonyl-[protein] + ADP + H(+)</text>
        <dbReference type="Rhea" id="RHEA:46608"/>
        <dbReference type="Rhea" id="RHEA-COMP:11060"/>
        <dbReference type="Rhea" id="RHEA-COMP:11605"/>
        <dbReference type="ChEBI" id="CHEBI:15378"/>
        <dbReference type="ChEBI" id="CHEBI:30013"/>
        <dbReference type="ChEBI" id="CHEBI:30616"/>
        <dbReference type="ChEBI" id="CHEBI:61977"/>
        <dbReference type="ChEBI" id="CHEBI:456216"/>
        <dbReference type="EC" id="2.7.11.1"/>
    </reaction>
</comment>
<evidence type="ECO:0000313" key="18">
    <source>
        <dbReference type="EMBL" id="ELU08314.1"/>
    </source>
</evidence>
<dbReference type="HOGENOM" id="CLU_000288_59_8_1"/>